<keyword evidence="2 3" id="KW-0175">Coiled coil</keyword>
<dbReference type="EMBL" id="CAAALY010002635">
    <property type="protein sequence ID" value="VEL07864.1"/>
    <property type="molecule type" value="Genomic_DNA"/>
</dbReference>
<dbReference type="GO" id="GO:0006355">
    <property type="term" value="P:regulation of DNA-templated transcription"/>
    <property type="evidence" value="ECO:0007669"/>
    <property type="project" value="InterPro"/>
</dbReference>
<sequence>MELAYQRMQITELTHRLDYARQQVDARDQLLADSGLVLLGSESSSANEDASNTSARTNQVVHPLDELAPHRPPFLQGQSRGSAQPLTSSHTSTRKTVSDHHNGPGLVNGDLETSASVGSNSDPLNRHEHKTPIRIPGMALVTLSMAERVHAIPGSDFESRLVRLLDDRDEAQAKIEALEARLEEEKQKNDMIQRYDSRSRINGRNSEDLQKDIQTSRSQAQEYKFKLQQSLQRITGLESDLPSICSFTSRNPVSPYRQHHLSLPHFGLSFEFY</sequence>
<comment type="caution">
    <text evidence="5">The sequence shown here is derived from an EMBL/GenBank/DDBJ whole genome shotgun (WGS) entry which is preliminary data.</text>
</comment>
<dbReference type="InterPro" id="IPR019139">
    <property type="entry name" value="LRRFIP1/2"/>
</dbReference>
<evidence type="ECO:0000256" key="1">
    <source>
        <dbReference type="ARBA" id="ARBA00008275"/>
    </source>
</evidence>
<dbReference type="Proteomes" id="UP000784294">
    <property type="component" value="Unassembled WGS sequence"/>
</dbReference>
<organism evidence="5 6">
    <name type="scientific">Protopolystoma xenopodis</name>
    <dbReference type="NCBI Taxonomy" id="117903"/>
    <lineage>
        <taxon>Eukaryota</taxon>
        <taxon>Metazoa</taxon>
        <taxon>Spiralia</taxon>
        <taxon>Lophotrochozoa</taxon>
        <taxon>Platyhelminthes</taxon>
        <taxon>Monogenea</taxon>
        <taxon>Polyopisthocotylea</taxon>
        <taxon>Polystomatidea</taxon>
        <taxon>Polystomatidae</taxon>
        <taxon>Protopolystoma</taxon>
    </lineage>
</organism>
<comment type="similarity">
    <text evidence="1">Belongs to the LRRFIP family.</text>
</comment>
<evidence type="ECO:0000256" key="3">
    <source>
        <dbReference type="SAM" id="Coils"/>
    </source>
</evidence>
<keyword evidence="6" id="KW-1185">Reference proteome</keyword>
<evidence type="ECO:0000256" key="4">
    <source>
        <dbReference type="SAM" id="MobiDB-lite"/>
    </source>
</evidence>
<protein>
    <submittedName>
        <fullName evidence="5">Uncharacterized protein</fullName>
    </submittedName>
</protein>
<proteinExistence type="inferred from homology"/>
<feature type="coiled-coil region" evidence="3">
    <location>
        <begin position="161"/>
        <end position="195"/>
    </location>
</feature>
<evidence type="ECO:0000256" key="2">
    <source>
        <dbReference type="ARBA" id="ARBA00023054"/>
    </source>
</evidence>
<feature type="compositionally biased region" description="Polar residues" evidence="4">
    <location>
        <begin position="76"/>
        <end position="95"/>
    </location>
</feature>
<reference evidence="5" key="1">
    <citation type="submission" date="2018-11" db="EMBL/GenBank/DDBJ databases">
        <authorList>
            <consortium name="Pathogen Informatics"/>
        </authorList>
    </citation>
    <scope>NUCLEOTIDE SEQUENCE</scope>
</reference>
<dbReference type="Pfam" id="PF09738">
    <property type="entry name" value="LRRFIP"/>
    <property type="match status" value="1"/>
</dbReference>
<name>A0A3S5CBM8_9PLAT</name>
<dbReference type="AlphaFoldDB" id="A0A3S5CBM8"/>
<feature type="compositionally biased region" description="Polar residues" evidence="4">
    <location>
        <begin position="111"/>
        <end position="123"/>
    </location>
</feature>
<dbReference type="OrthoDB" id="10028421at2759"/>
<evidence type="ECO:0000313" key="6">
    <source>
        <dbReference type="Proteomes" id="UP000784294"/>
    </source>
</evidence>
<feature type="region of interest" description="Disordered" evidence="4">
    <location>
        <begin position="67"/>
        <end position="129"/>
    </location>
</feature>
<evidence type="ECO:0000313" key="5">
    <source>
        <dbReference type="EMBL" id="VEL07864.1"/>
    </source>
</evidence>
<gene>
    <name evidence="5" type="ORF">PXEA_LOCUS1304</name>
</gene>
<accession>A0A3S5CBM8</accession>